<sequence>EVKRGETEKKIWTGPTRKHKYDFFLDAWMSTQPKYLEMMELNIGAATQVYVAFLVYLNLMESKSWYEVNCVGFPELQLICLVGTEVEGEGLETVSPTPICFSQPSKDKGHLEGISKTLL</sequence>
<evidence type="ECO:0000256" key="1">
    <source>
        <dbReference type="ARBA" id="ARBA00006091"/>
    </source>
</evidence>
<dbReference type="GO" id="GO:0006388">
    <property type="term" value="P:tRNA splicing, via endonucleolytic cleavage and ligation"/>
    <property type="evidence" value="ECO:0007669"/>
    <property type="project" value="InterPro"/>
</dbReference>
<dbReference type="GO" id="GO:0005634">
    <property type="term" value="C:nucleus"/>
    <property type="evidence" value="ECO:0007669"/>
    <property type="project" value="UniProtKB-ARBA"/>
</dbReference>
<proteinExistence type="inferred from homology"/>
<dbReference type="GeneTree" id="ENSGT01100000266131"/>
<organism evidence="5 6">
    <name type="scientific">Sciurus vulgaris</name>
    <name type="common">Eurasian red squirrel</name>
    <dbReference type="NCBI Taxonomy" id="55149"/>
    <lineage>
        <taxon>Eukaryota</taxon>
        <taxon>Metazoa</taxon>
        <taxon>Chordata</taxon>
        <taxon>Craniata</taxon>
        <taxon>Vertebrata</taxon>
        <taxon>Euteleostomi</taxon>
        <taxon>Mammalia</taxon>
        <taxon>Eutheria</taxon>
        <taxon>Euarchontoglires</taxon>
        <taxon>Glires</taxon>
        <taxon>Rodentia</taxon>
        <taxon>Sciuromorpha</taxon>
        <taxon>Sciuridae</taxon>
        <taxon>Sciurinae</taxon>
        <taxon>Sciurini</taxon>
        <taxon>Sciurus</taxon>
    </lineage>
</organism>
<comment type="similarity">
    <text evidence="1">Belongs to the SEN15 family.</text>
</comment>
<dbReference type="InterPro" id="IPR011856">
    <property type="entry name" value="tRNA_endonuc-like_dom_sf"/>
</dbReference>
<evidence type="ECO:0000256" key="2">
    <source>
        <dbReference type="ARBA" id="ARBA00022664"/>
    </source>
</evidence>
<accession>A0A8D2JMS3</accession>
<dbReference type="InterPro" id="IPR018593">
    <property type="entry name" value="tRNA-endonuc_su_Sen15"/>
</dbReference>
<dbReference type="SUPFAM" id="SSF53032">
    <property type="entry name" value="tRNA-intron endonuclease catalytic domain-like"/>
    <property type="match status" value="1"/>
</dbReference>
<dbReference type="InterPro" id="IPR036167">
    <property type="entry name" value="tRNA_intron_Endo_cat-like_sf"/>
</dbReference>
<feature type="domain" description="tRNA-splicing endonuclease subunit Sen15" evidence="4">
    <location>
        <begin position="54"/>
        <end position="99"/>
    </location>
</feature>
<dbReference type="OrthoDB" id="10002170at2759"/>
<dbReference type="AlphaFoldDB" id="A0A8D2JMS3"/>
<keyword evidence="2" id="KW-0507">mRNA processing</keyword>
<dbReference type="Proteomes" id="UP000694564">
    <property type="component" value="Chromosome 14"/>
</dbReference>
<reference evidence="5" key="2">
    <citation type="submission" date="2025-09" db="UniProtKB">
        <authorList>
            <consortium name="Ensembl"/>
        </authorList>
    </citation>
    <scope>IDENTIFICATION</scope>
</reference>
<keyword evidence="3" id="KW-0819">tRNA processing</keyword>
<dbReference type="Ensembl" id="ENSSVLT00005023077.1">
    <property type="protein sequence ID" value="ENSSVLP00005020702.1"/>
    <property type="gene ID" value="ENSSVLG00005016562.1"/>
</dbReference>
<keyword evidence="6" id="KW-1185">Reference proteome</keyword>
<evidence type="ECO:0000313" key="6">
    <source>
        <dbReference type="Proteomes" id="UP000694564"/>
    </source>
</evidence>
<dbReference type="PANTHER" id="PTHR28582">
    <property type="entry name" value="TRNA-SPLICING ENDONUCLEASE SUBUNIT SEN15"/>
    <property type="match status" value="1"/>
</dbReference>
<evidence type="ECO:0000313" key="5">
    <source>
        <dbReference type="Ensembl" id="ENSSVLP00005020702.1"/>
    </source>
</evidence>
<dbReference type="GO" id="GO:0006397">
    <property type="term" value="P:mRNA processing"/>
    <property type="evidence" value="ECO:0007669"/>
    <property type="project" value="UniProtKB-KW"/>
</dbReference>
<evidence type="ECO:0000256" key="3">
    <source>
        <dbReference type="ARBA" id="ARBA00022694"/>
    </source>
</evidence>
<protein>
    <recommendedName>
        <fullName evidence="4">tRNA-splicing endonuclease subunit Sen15 domain-containing protein</fullName>
    </recommendedName>
</protein>
<name>A0A8D2JMS3_SCIVU</name>
<dbReference type="Gene3D" id="3.40.1350.10">
    <property type="match status" value="1"/>
</dbReference>
<evidence type="ECO:0000259" key="4">
    <source>
        <dbReference type="Pfam" id="PF09631"/>
    </source>
</evidence>
<dbReference type="GO" id="GO:0003676">
    <property type="term" value="F:nucleic acid binding"/>
    <property type="evidence" value="ECO:0007669"/>
    <property type="project" value="InterPro"/>
</dbReference>
<dbReference type="PANTHER" id="PTHR28582:SF1">
    <property type="entry name" value="TRNA-SPLICING ENDONUCLEASE SUBUNIT SEN15"/>
    <property type="match status" value="1"/>
</dbReference>
<dbReference type="Pfam" id="PF09631">
    <property type="entry name" value="Sen15"/>
    <property type="match status" value="1"/>
</dbReference>
<reference evidence="5" key="1">
    <citation type="submission" date="2025-08" db="UniProtKB">
        <authorList>
            <consortium name="Ensembl"/>
        </authorList>
    </citation>
    <scope>IDENTIFICATION</scope>
</reference>